<dbReference type="InterPro" id="IPR008868">
    <property type="entry name" value="TniB"/>
</dbReference>
<accession>A0A2K9MBR0</accession>
<dbReference type="EMBL" id="CP025583">
    <property type="protein sequence ID" value="AUM73081.1"/>
    <property type="molecule type" value="Genomic_DNA"/>
</dbReference>
<reference evidence="2" key="1">
    <citation type="submission" date="2017-12" db="EMBL/GenBank/DDBJ databases">
        <title>Genomic analysis of Paracoccus sp. CBA4604.</title>
        <authorList>
            <person name="Roh S.W."/>
            <person name="Kim J.Y."/>
            <person name="Kim J.S."/>
        </authorList>
    </citation>
    <scope>NUCLEOTIDE SEQUENCE [LARGE SCALE GENOMIC DNA]</scope>
    <source>
        <strain evidence="2">CBA4604</strain>
    </source>
</reference>
<keyword evidence="2" id="KW-1185">Reference proteome</keyword>
<dbReference type="AlphaFoldDB" id="A0A2K9MBR0"/>
<evidence type="ECO:0000313" key="2">
    <source>
        <dbReference type="Proteomes" id="UP000234882"/>
    </source>
</evidence>
<organism evidence="1 2">
    <name type="scientific">Paracoccus jeotgali</name>
    <dbReference type="NCBI Taxonomy" id="2065379"/>
    <lineage>
        <taxon>Bacteria</taxon>
        <taxon>Pseudomonadati</taxon>
        <taxon>Pseudomonadota</taxon>
        <taxon>Alphaproteobacteria</taxon>
        <taxon>Rhodobacterales</taxon>
        <taxon>Paracoccaceae</taxon>
        <taxon>Paracoccus</taxon>
    </lineage>
</organism>
<dbReference type="InterPro" id="IPR027417">
    <property type="entry name" value="P-loop_NTPase"/>
</dbReference>
<dbReference type="Gene3D" id="3.40.50.300">
    <property type="entry name" value="P-loop containing nucleotide triphosphate hydrolases"/>
    <property type="match status" value="1"/>
</dbReference>
<proteinExistence type="predicted"/>
<gene>
    <name evidence="1" type="ORF">CYR75_01110</name>
</gene>
<protein>
    <submittedName>
        <fullName evidence="1">AAA family ATPase</fullName>
    </submittedName>
</protein>
<dbReference type="SUPFAM" id="SSF52540">
    <property type="entry name" value="P-loop containing nucleoside triphosphate hydrolases"/>
    <property type="match status" value="1"/>
</dbReference>
<dbReference type="Proteomes" id="UP000234882">
    <property type="component" value="Chromosome"/>
</dbReference>
<evidence type="ECO:0000313" key="1">
    <source>
        <dbReference type="EMBL" id="AUM73081.1"/>
    </source>
</evidence>
<dbReference type="KEGG" id="paru:CYR75_01110"/>
<dbReference type="Pfam" id="PF05621">
    <property type="entry name" value="TniB"/>
    <property type="match status" value="1"/>
</dbReference>
<sequence>MSPTWMWSAIRPPCITRFDPMRSALGMRPRLPIPWLKAFRSRHAPSCRQTRPEITPSRRCRSACERTVGGSMMSNEQIKDTARRIARLRDHFIHHDRFGPLEDRFSLLIEKRLADCEAGRTSEAHGLALSGLSGTGKTSAMNHLMVRAGKRLNCSGHEAFSNVSIRVPSPATLKFVGQTLLRALGYQISSERQAWYIWDLVRHHLKERKILFVHLDEAQDLASRGTRHELNSVASMLKTLMTDPEWPVGIILSGTPELEDILNHDPQLARRMDTIHFESLSPVAHGNDVLDLIESYCSKAELVPGPDILELAHGERLIHAAANQFGLVIELILAGIEQAYLAGASQLTRAHFAQAYHLRTSCDDTFNPFIIPDYVRIDARQVFSREKR</sequence>
<name>A0A2K9MBR0_9RHOB</name>